<dbReference type="EMBL" id="BSXT01018937">
    <property type="protein sequence ID" value="GMG16503.1"/>
    <property type="molecule type" value="Genomic_DNA"/>
</dbReference>
<dbReference type="PANTHER" id="PTHR42648">
    <property type="entry name" value="TRANSPOSASE, PUTATIVE-RELATED"/>
    <property type="match status" value="1"/>
</dbReference>
<gene>
    <name evidence="20" type="ORF">Pfra01_002979800</name>
</gene>
<name>A0A9W6YN01_9STRA</name>
<protein>
    <submittedName>
        <fullName evidence="20">Unnamed protein product</fullName>
    </submittedName>
</protein>
<comment type="function">
    <text evidence="1">The aspartyl protease (PR) mediates the proteolytic cleavages of the Gag and Gag-Pol polyproteins after assembly of the VLP.</text>
</comment>
<evidence type="ECO:0000256" key="4">
    <source>
        <dbReference type="ARBA" id="ARBA00022722"/>
    </source>
</evidence>
<evidence type="ECO:0000256" key="17">
    <source>
        <dbReference type="ARBA" id="ARBA00023268"/>
    </source>
</evidence>
<evidence type="ECO:0000256" key="7">
    <source>
        <dbReference type="ARBA" id="ARBA00022750"/>
    </source>
</evidence>
<dbReference type="GO" id="GO:0006310">
    <property type="term" value="P:DNA recombination"/>
    <property type="evidence" value="ECO:0007669"/>
    <property type="project" value="UniProtKB-KW"/>
</dbReference>
<evidence type="ECO:0000256" key="10">
    <source>
        <dbReference type="ARBA" id="ARBA00022840"/>
    </source>
</evidence>
<dbReference type="InterPro" id="IPR013103">
    <property type="entry name" value="RVT_2"/>
</dbReference>
<evidence type="ECO:0000256" key="11">
    <source>
        <dbReference type="ARBA" id="ARBA00022842"/>
    </source>
</evidence>
<evidence type="ECO:0000256" key="8">
    <source>
        <dbReference type="ARBA" id="ARBA00022759"/>
    </source>
</evidence>
<dbReference type="InterPro" id="IPR001584">
    <property type="entry name" value="Integrase_cat-core"/>
</dbReference>
<keyword evidence="21" id="KW-1185">Reference proteome</keyword>
<dbReference type="Pfam" id="PF13976">
    <property type="entry name" value="gag_pre-integrs"/>
    <property type="match status" value="1"/>
</dbReference>
<keyword evidence="11" id="KW-0460">Magnesium</keyword>
<dbReference type="GO" id="GO:0003964">
    <property type="term" value="F:RNA-directed DNA polymerase activity"/>
    <property type="evidence" value="ECO:0007669"/>
    <property type="project" value="UniProtKB-KW"/>
</dbReference>
<dbReference type="Pfam" id="PF22936">
    <property type="entry name" value="Pol_BBD"/>
    <property type="match status" value="1"/>
</dbReference>
<accession>A0A9W6YN01</accession>
<organism evidence="20 21">
    <name type="scientific">Phytophthora fragariaefolia</name>
    <dbReference type="NCBI Taxonomy" id="1490495"/>
    <lineage>
        <taxon>Eukaryota</taxon>
        <taxon>Sar</taxon>
        <taxon>Stramenopiles</taxon>
        <taxon>Oomycota</taxon>
        <taxon>Peronosporomycetes</taxon>
        <taxon>Peronosporales</taxon>
        <taxon>Peronosporaceae</taxon>
        <taxon>Phytophthora</taxon>
    </lineage>
</organism>
<dbReference type="PROSITE" id="PS50994">
    <property type="entry name" value="INTEGRASE"/>
    <property type="match status" value="1"/>
</dbReference>
<keyword evidence="13" id="KW-0695">RNA-directed DNA polymerase</keyword>
<keyword evidence="6" id="KW-0547">Nucleotide-binding</keyword>
<dbReference type="PANTHER" id="PTHR42648:SF11">
    <property type="entry name" value="TRANSPOSON TY4-P GAG-POL POLYPROTEIN"/>
    <property type="match status" value="1"/>
</dbReference>
<dbReference type="CDD" id="cd09272">
    <property type="entry name" value="RNase_HI_RT_Ty1"/>
    <property type="match status" value="1"/>
</dbReference>
<evidence type="ECO:0000256" key="3">
    <source>
        <dbReference type="ARBA" id="ARBA00022670"/>
    </source>
</evidence>
<dbReference type="InterPro" id="IPR039537">
    <property type="entry name" value="Retrotran_Ty1/copia-like"/>
</dbReference>
<evidence type="ECO:0000313" key="21">
    <source>
        <dbReference type="Proteomes" id="UP001165121"/>
    </source>
</evidence>
<evidence type="ECO:0000256" key="14">
    <source>
        <dbReference type="ARBA" id="ARBA00022932"/>
    </source>
</evidence>
<dbReference type="SUPFAM" id="SSF56672">
    <property type="entry name" value="DNA/RNA polymerases"/>
    <property type="match status" value="1"/>
</dbReference>
<keyword evidence="14" id="KW-0239">DNA-directed DNA polymerase</keyword>
<evidence type="ECO:0000256" key="16">
    <source>
        <dbReference type="ARBA" id="ARBA00023172"/>
    </source>
</evidence>
<dbReference type="OrthoDB" id="6158475at2759"/>
<dbReference type="InterPro" id="IPR025724">
    <property type="entry name" value="GAG-pre-integrase_dom"/>
</dbReference>
<dbReference type="InterPro" id="IPR012337">
    <property type="entry name" value="RNaseH-like_sf"/>
</dbReference>
<sequence length="995" mass="111932">MRSLLSDLQDCDLHAVEIADGDLICGNQKGKMIANKLNGAVLDNVVYAPGLKQTLISVKQLIDQGMKVEFTDKECLIYDQPILCGSIHRGVYTLDIPAGVAATAIRPNSIEDWHQRLGHLHYNVIAELSKSDTVKGLKIVGSLTPSKTCEVCAMSKISRAPAPRRASRSISAQNEVCHGDLAGPFQRSYHGNRFYLALKWREQTTVYFLKQKSDATHCFQNYINIANRRFKRLDRFKVYRSDNGGEFLAGDFIELCHSEDITAEMSEPEVHHQNGVIERTHRTIADAARALLLQAKLPHHLWEYAVRSAVYSRNRVLSRMDKEKTPFEKFWGRRPDMELIKPFGQRCVVTIPPEERSTQPQNHSQSKRCVFGTPSLQPVPDTISSRDDPLRIVEEDDEGEQNLSDYENGENDDRGEGDQRNNIGLPLSSTQVAEFNGNPDLTRVRRSERISSRNISAALSAAHVALREVINEPVNLREARASKQWLLWEKAIREEIAALRANDTFELVDPSPGAHVIGSTFVLRIKLNGSGEVDRLKARICAQGFTQEFLKDYYETYAPVAKLNSIRAFLAMATQMGMRVRQGDVPTAYVKARLTEVTYMRQSRGFEEGGRSKLWRLKKALYGLKQAGLEWNSEINRFLVELGIVPTREDPCVYIHPTNNLIVLTYVDDILIGYQEEREMDNLIQALREKYGVKDLGEINWFLGICIRMDFAQGITTLDQSQFAVEILRRFGMEDCRARKTPIDKGVILYRRSPDEESAGDVPYRQAVGALLYLARVTRRDIAYAVNQVAAHASDPSKAHWVAVKNILRYIAGTFQIGLVYRRNVEAVPVRVYTDADWANNEEDRKSVSGVLVQVFGCPVSWQTKRQRIVSKSSTIAEYLAADDGVEEAVWTKMLVERLMKSQDGPAIPAMMDNKSTIKRLTNGKSSEAQKTLDCRFFSIREAVTSGLLQLIYCPTTEMLADGLTKALGSTRFHELRAAIGIQLIPSSAGGEVLG</sequence>
<proteinExistence type="predicted"/>
<evidence type="ECO:0000256" key="12">
    <source>
        <dbReference type="ARBA" id="ARBA00022908"/>
    </source>
</evidence>
<evidence type="ECO:0000259" key="19">
    <source>
        <dbReference type="PROSITE" id="PS50994"/>
    </source>
</evidence>
<dbReference type="InterPro" id="IPR036397">
    <property type="entry name" value="RNaseH_sf"/>
</dbReference>
<evidence type="ECO:0000256" key="9">
    <source>
        <dbReference type="ARBA" id="ARBA00022801"/>
    </source>
</evidence>
<dbReference type="Pfam" id="PF07727">
    <property type="entry name" value="RVT_2"/>
    <property type="match status" value="1"/>
</dbReference>
<keyword evidence="16" id="KW-0233">DNA recombination</keyword>
<dbReference type="GO" id="GO:0003887">
    <property type="term" value="F:DNA-directed DNA polymerase activity"/>
    <property type="evidence" value="ECO:0007669"/>
    <property type="project" value="UniProtKB-KW"/>
</dbReference>
<dbReference type="InterPro" id="IPR054722">
    <property type="entry name" value="PolX-like_BBD"/>
</dbReference>
<dbReference type="GO" id="GO:0003676">
    <property type="term" value="F:nucleic acid binding"/>
    <property type="evidence" value="ECO:0007669"/>
    <property type="project" value="InterPro"/>
</dbReference>
<dbReference type="AlphaFoldDB" id="A0A9W6YN01"/>
<dbReference type="Gene3D" id="3.30.420.10">
    <property type="entry name" value="Ribonuclease H-like superfamily/Ribonuclease H"/>
    <property type="match status" value="1"/>
</dbReference>
<keyword evidence="14" id="KW-0548">Nucleotidyltransferase</keyword>
<dbReference type="GO" id="GO:0046872">
    <property type="term" value="F:metal ion binding"/>
    <property type="evidence" value="ECO:0007669"/>
    <property type="project" value="UniProtKB-KW"/>
</dbReference>
<keyword evidence="4" id="KW-0540">Nuclease</keyword>
<keyword evidence="9" id="KW-0378">Hydrolase</keyword>
<keyword evidence="7" id="KW-0064">Aspartyl protease</keyword>
<dbReference type="SUPFAM" id="SSF53098">
    <property type="entry name" value="Ribonuclease H-like"/>
    <property type="match status" value="1"/>
</dbReference>
<keyword evidence="8" id="KW-0255">Endonuclease</keyword>
<evidence type="ECO:0000256" key="13">
    <source>
        <dbReference type="ARBA" id="ARBA00022918"/>
    </source>
</evidence>
<dbReference type="GO" id="GO:0015074">
    <property type="term" value="P:DNA integration"/>
    <property type="evidence" value="ECO:0007669"/>
    <property type="project" value="UniProtKB-KW"/>
</dbReference>
<feature type="domain" description="Integrase catalytic" evidence="19">
    <location>
        <begin position="159"/>
        <end position="334"/>
    </location>
</feature>
<feature type="compositionally biased region" description="Basic and acidic residues" evidence="18">
    <location>
        <begin position="384"/>
        <end position="393"/>
    </location>
</feature>
<evidence type="ECO:0000256" key="15">
    <source>
        <dbReference type="ARBA" id="ARBA00023113"/>
    </source>
</evidence>
<keyword evidence="14" id="KW-0808">Transferase</keyword>
<keyword evidence="17" id="KW-0511">Multifunctional enzyme</keyword>
<dbReference type="GO" id="GO:0016787">
    <property type="term" value="F:hydrolase activity"/>
    <property type="evidence" value="ECO:0007669"/>
    <property type="project" value="UniProtKB-KW"/>
</dbReference>
<evidence type="ECO:0000256" key="1">
    <source>
        <dbReference type="ARBA" id="ARBA00002180"/>
    </source>
</evidence>
<dbReference type="InterPro" id="IPR043502">
    <property type="entry name" value="DNA/RNA_pol_sf"/>
</dbReference>
<keyword evidence="2" id="KW-1188">Viral release from host cell</keyword>
<dbReference type="Proteomes" id="UP001165121">
    <property type="component" value="Unassembled WGS sequence"/>
</dbReference>
<evidence type="ECO:0000313" key="20">
    <source>
        <dbReference type="EMBL" id="GMG16503.1"/>
    </source>
</evidence>
<evidence type="ECO:0000256" key="5">
    <source>
        <dbReference type="ARBA" id="ARBA00022723"/>
    </source>
</evidence>
<evidence type="ECO:0000256" key="2">
    <source>
        <dbReference type="ARBA" id="ARBA00022612"/>
    </source>
</evidence>
<feature type="region of interest" description="Disordered" evidence="18">
    <location>
        <begin position="353"/>
        <end position="428"/>
    </location>
</feature>
<keyword evidence="15" id="KW-0917">Virion maturation</keyword>
<keyword evidence="3" id="KW-0645">Protease</keyword>
<dbReference type="GO" id="GO:0004519">
    <property type="term" value="F:endonuclease activity"/>
    <property type="evidence" value="ECO:0007669"/>
    <property type="project" value="UniProtKB-KW"/>
</dbReference>
<keyword evidence="12" id="KW-0229">DNA integration</keyword>
<evidence type="ECO:0000256" key="6">
    <source>
        <dbReference type="ARBA" id="ARBA00022741"/>
    </source>
</evidence>
<comment type="caution">
    <text evidence="20">The sequence shown here is derived from an EMBL/GenBank/DDBJ whole genome shotgun (WGS) entry which is preliminary data.</text>
</comment>
<keyword evidence="5" id="KW-0479">Metal-binding</keyword>
<reference evidence="20" key="1">
    <citation type="submission" date="2023-04" db="EMBL/GenBank/DDBJ databases">
        <title>Phytophthora fragariaefolia NBRC 109709.</title>
        <authorList>
            <person name="Ichikawa N."/>
            <person name="Sato H."/>
            <person name="Tonouchi N."/>
        </authorList>
    </citation>
    <scope>NUCLEOTIDE SEQUENCE</scope>
    <source>
        <strain evidence="20">NBRC 109709</strain>
    </source>
</reference>
<keyword evidence="10" id="KW-0067">ATP-binding</keyword>
<evidence type="ECO:0000256" key="18">
    <source>
        <dbReference type="SAM" id="MobiDB-lite"/>
    </source>
</evidence>